<dbReference type="InterPro" id="IPR006311">
    <property type="entry name" value="TAT_signal"/>
</dbReference>
<evidence type="ECO:0000313" key="3">
    <source>
        <dbReference type="Proteomes" id="UP000439022"/>
    </source>
</evidence>
<comment type="caution">
    <text evidence="2">The sequence shown here is derived from an EMBL/GenBank/DDBJ whole genome shotgun (WGS) entry which is preliminary data.</text>
</comment>
<name>A0A6A8GKD8_9EURY</name>
<evidence type="ECO:0000313" key="2">
    <source>
        <dbReference type="EMBL" id="MRX23768.1"/>
    </source>
</evidence>
<dbReference type="Proteomes" id="UP000439022">
    <property type="component" value="Unassembled WGS sequence"/>
</dbReference>
<dbReference type="RefSeq" id="WP_151164830.1">
    <property type="nucleotide sequence ID" value="NZ_WKJO01000003.1"/>
</dbReference>
<proteinExistence type="predicted"/>
<keyword evidence="3" id="KW-1185">Reference proteome</keyword>
<sequence length="205" mass="22658">MSPRTRRRFLHGCGAALLIGLAGCTGSDSSTRGSPTAHGPRREDLVTDYDYLELRHESPEAIFGDADREDESALPSFLLGSEDELRDVEFTAIPDGIEDARRFIDSTNFDEQALVIIQHRTDACHGVDLLYVASPPDHSVDVDFCRTLRDADVECSTDERHVLASLIRLPYALSDRSEHGWSHGGGTSCRLPPSLRTETMDEEDA</sequence>
<reference evidence="2 3" key="1">
    <citation type="submission" date="2019-11" db="EMBL/GenBank/DDBJ databases">
        <title>Whole genome sequence of Haloferax sp. MBLA0076.</title>
        <authorList>
            <person name="Seo M.-J."/>
            <person name="Cho E.-S."/>
        </authorList>
    </citation>
    <scope>NUCLEOTIDE SEQUENCE [LARGE SCALE GENOMIC DNA]</scope>
    <source>
        <strain evidence="2 3">MBLA0076</strain>
    </source>
</reference>
<accession>A0A6A8GKD8</accession>
<evidence type="ECO:0000256" key="1">
    <source>
        <dbReference type="SAM" id="MobiDB-lite"/>
    </source>
</evidence>
<dbReference type="AlphaFoldDB" id="A0A6A8GKD8"/>
<evidence type="ECO:0008006" key="4">
    <source>
        <dbReference type="Google" id="ProtNLM"/>
    </source>
</evidence>
<gene>
    <name evidence="2" type="ORF">GJR96_17640</name>
</gene>
<feature type="region of interest" description="Disordered" evidence="1">
    <location>
        <begin position="177"/>
        <end position="205"/>
    </location>
</feature>
<dbReference type="PROSITE" id="PS51318">
    <property type="entry name" value="TAT"/>
    <property type="match status" value="1"/>
</dbReference>
<organism evidence="2 3">
    <name type="scientific">Haloferax litoreum</name>
    <dbReference type="NCBI Taxonomy" id="2666140"/>
    <lineage>
        <taxon>Archaea</taxon>
        <taxon>Methanobacteriati</taxon>
        <taxon>Methanobacteriota</taxon>
        <taxon>Stenosarchaea group</taxon>
        <taxon>Halobacteria</taxon>
        <taxon>Halobacteriales</taxon>
        <taxon>Haloferacaceae</taxon>
        <taxon>Haloferax</taxon>
    </lineage>
</organism>
<protein>
    <recommendedName>
        <fullName evidence="4">Lipoprotein</fullName>
    </recommendedName>
</protein>
<dbReference type="PROSITE" id="PS51257">
    <property type="entry name" value="PROKAR_LIPOPROTEIN"/>
    <property type="match status" value="1"/>
</dbReference>
<dbReference type="EMBL" id="WKJO01000003">
    <property type="protein sequence ID" value="MRX23768.1"/>
    <property type="molecule type" value="Genomic_DNA"/>
</dbReference>